<evidence type="ECO:0000256" key="1">
    <source>
        <dbReference type="SAM" id="Phobius"/>
    </source>
</evidence>
<gene>
    <name evidence="2" type="ORF">ACFFLE_11065</name>
</gene>
<evidence type="ECO:0000313" key="3">
    <source>
        <dbReference type="Proteomes" id="UP001589740"/>
    </source>
</evidence>
<organism evidence="2 3">
    <name type="scientific">Salinicoccus siamensis</name>
    <dbReference type="NCBI Taxonomy" id="381830"/>
    <lineage>
        <taxon>Bacteria</taxon>
        <taxon>Bacillati</taxon>
        <taxon>Bacillota</taxon>
        <taxon>Bacilli</taxon>
        <taxon>Bacillales</taxon>
        <taxon>Staphylococcaceae</taxon>
        <taxon>Salinicoccus</taxon>
    </lineage>
</organism>
<dbReference type="Proteomes" id="UP001589740">
    <property type="component" value="Unassembled WGS sequence"/>
</dbReference>
<accession>A0ABV5Z991</accession>
<protein>
    <submittedName>
        <fullName evidence="2">Uncharacterized protein</fullName>
    </submittedName>
</protein>
<dbReference type="RefSeq" id="WP_380572194.1">
    <property type="nucleotide sequence ID" value="NZ_JBHMAH010000033.1"/>
</dbReference>
<keyword evidence="1" id="KW-0472">Membrane</keyword>
<name>A0ABV5Z991_9STAP</name>
<sequence length="219" mass="24372">MVVGSLVVTSATYPVYTAQANDNSNDGVEVDLGSLSKHIDYTTSDAIHFNNGEMLKQSVVGNDLVFTTVDAEGNEEYQVKRIDNVTVEITNLETGEKSYKTKQQKEVALEDLPENIQNQVDVGIQSRTDVSAQSDFVYDRTVQTDTSIQAANVSLAAGILASFLGVAVGLVTAVATYYYSINQPHAYWYEVYSKRYVNSVQDEVMQQNVFYQTHLYQNY</sequence>
<keyword evidence="3" id="KW-1185">Reference proteome</keyword>
<feature type="transmembrane region" description="Helical" evidence="1">
    <location>
        <begin position="155"/>
        <end position="179"/>
    </location>
</feature>
<comment type="caution">
    <text evidence="2">The sequence shown here is derived from an EMBL/GenBank/DDBJ whole genome shotgun (WGS) entry which is preliminary data.</text>
</comment>
<proteinExistence type="predicted"/>
<keyword evidence="1" id="KW-1133">Transmembrane helix</keyword>
<evidence type="ECO:0000313" key="2">
    <source>
        <dbReference type="EMBL" id="MFB9861607.1"/>
    </source>
</evidence>
<feature type="non-terminal residue" evidence="2">
    <location>
        <position position="219"/>
    </location>
</feature>
<dbReference type="EMBL" id="JBHMAH010000033">
    <property type="protein sequence ID" value="MFB9861607.1"/>
    <property type="molecule type" value="Genomic_DNA"/>
</dbReference>
<keyword evidence="1" id="KW-0812">Transmembrane</keyword>
<reference evidence="2 3" key="1">
    <citation type="submission" date="2024-09" db="EMBL/GenBank/DDBJ databases">
        <authorList>
            <person name="Sun Q."/>
            <person name="Mori K."/>
        </authorList>
    </citation>
    <scope>NUCLEOTIDE SEQUENCE [LARGE SCALE GENOMIC DNA]</scope>
    <source>
        <strain evidence="2 3">JCM 12822</strain>
    </source>
</reference>